<proteinExistence type="predicted"/>
<dbReference type="EMBL" id="VSRR010000311">
    <property type="protein sequence ID" value="MPC13854.1"/>
    <property type="molecule type" value="Genomic_DNA"/>
</dbReference>
<evidence type="ECO:0000313" key="2">
    <source>
        <dbReference type="Proteomes" id="UP000324222"/>
    </source>
</evidence>
<dbReference type="AlphaFoldDB" id="A0A5B7CYL3"/>
<organism evidence="1 2">
    <name type="scientific">Portunus trituberculatus</name>
    <name type="common">Swimming crab</name>
    <name type="synonym">Neptunus trituberculatus</name>
    <dbReference type="NCBI Taxonomy" id="210409"/>
    <lineage>
        <taxon>Eukaryota</taxon>
        <taxon>Metazoa</taxon>
        <taxon>Ecdysozoa</taxon>
        <taxon>Arthropoda</taxon>
        <taxon>Crustacea</taxon>
        <taxon>Multicrustacea</taxon>
        <taxon>Malacostraca</taxon>
        <taxon>Eumalacostraca</taxon>
        <taxon>Eucarida</taxon>
        <taxon>Decapoda</taxon>
        <taxon>Pleocyemata</taxon>
        <taxon>Brachyura</taxon>
        <taxon>Eubrachyura</taxon>
        <taxon>Portunoidea</taxon>
        <taxon>Portunidae</taxon>
        <taxon>Portuninae</taxon>
        <taxon>Portunus</taxon>
    </lineage>
</organism>
<evidence type="ECO:0000313" key="1">
    <source>
        <dbReference type="EMBL" id="MPC13854.1"/>
    </source>
</evidence>
<gene>
    <name evidence="1" type="ORF">E2C01_006603</name>
</gene>
<reference evidence="1 2" key="1">
    <citation type="submission" date="2019-05" db="EMBL/GenBank/DDBJ databases">
        <title>Another draft genome of Portunus trituberculatus and its Hox gene families provides insights of decapod evolution.</title>
        <authorList>
            <person name="Jeong J.-H."/>
            <person name="Song I."/>
            <person name="Kim S."/>
            <person name="Choi T."/>
            <person name="Kim D."/>
            <person name="Ryu S."/>
            <person name="Kim W."/>
        </authorList>
    </citation>
    <scope>NUCLEOTIDE SEQUENCE [LARGE SCALE GENOMIC DNA]</scope>
    <source>
        <tissue evidence="1">Muscle</tissue>
    </source>
</reference>
<accession>A0A5B7CYL3</accession>
<protein>
    <submittedName>
        <fullName evidence="1">Uncharacterized protein</fullName>
    </submittedName>
</protein>
<keyword evidence="2" id="KW-1185">Reference proteome</keyword>
<comment type="caution">
    <text evidence="1">The sequence shown here is derived from an EMBL/GenBank/DDBJ whole genome shotgun (WGS) entry which is preliminary data.</text>
</comment>
<sequence length="97" mass="11563">MIHDSWCHIVHCQHEHLDERRWLHHTLNPRQSAVQCPMMKYMFPTQDGQQLNCASLQTLVFNEKVTSRQKAQSNPKKFYVSFITYNSDKLPFQNSQE</sequence>
<name>A0A5B7CYL3_PORTR</name>
<dbReference type="Proteomes" id="UP000324222">
    <property type="component" value="Unassembled WGS sequence"/>
</dbReference>